<sequence length="231" mass="25732">MTLLRHISASTLRAATSVLLAFGALTTSAQILKSETQSPDTTRFFRGLQVMADVVGPIQLAVSDYGQYEAALRINFKDRYFPVFEVGYGSANHEDDPVTHVMYKTAAPYGKVGFDYNIMKNKHDVYRVYVGARYAFTSFKYDVGSSVLNDPVWQDHAAIQINNASAHCHWAELVFAVDAKIWGPVHLGWSARYRRRLTHNDGDAGNVWYVPGFGKTGTSRLGATFNIIITL</sequence>
<dbReference type="AlphaFoldDB" id="A0A318I584"/>
<dbReference type="EMBL" id="QJJX01000002">
    <property type="protein sequence ID" value="PXX24400.1"/>
    <property type="molecule type" value="Genomic_DNA"/>
</dbReference>
<evidence type="ECO:0008006" key="4">
    <source>
        <dbReference type="Google" id="ProtNLM"/>
    </source>
</evidence>
<dbReference type="InterPro" id="IPR046111">
    <property type="entry name" value="DUF6048"/>
</dbReference>
<name>A0A318I584_9BACT</name>
<evidence type="ECO:0000256" key="1">
    <source>
        <dbReference type="SAM" id="SignalP"/>
    </source>
</evidence>
<dbReference type="STRING" id="1122991.GCA_000613445_03330"/>
<dbReference type="Pfam" id="PF19515">
    <property type="entry name" value="DUF6048"/>
    <property type="match status" value="1"/>
</dbReference>
<proteinExistence type="predicted"/>
<evidence type="ECO:0000313" key="2">
    <source>
        <dbReference type="EMBL" id="PXX24400.1"/>
    </source>
</evidence>
<organism evidence="2 3">
    <name type="scientific">Hoylesella shahii DSM 15611 = JCM 12083</name>
    <dbReference type="NCBI Taxonomy" id="1122991"/>
    <lineage>
        <taxon>Bacteria</taxon>
        <taxon>Pseudomonadati</taxon>
        <taxon>Bacteroidota</taxon>
        <taxon>Bacteroidia</taxon>
        <taxon>Bacteroidales</taxon>
        <taxon>Prevotellaceae</taxon>
        <taxon>Hoylesella</taxon>
    </lineage>
</organism>
<accession>A0A318I584</accession>
<gene>
    <name evidence="2" type="ORF">EJ73_00205</name>
</gene>
<evidence type="ECO:0000313" key="3">
    <source>
        <dbReference type="Proteomes" id="UP000248314"/>
    </source>
</evidence>
<comment type="caution">
    <text evidence="2">The sequence shown here is derived from an EMBL/GenBank/DDBJ whole genome shotgun (WGS) entry which is preliminary data.</text>
</comment>
<reference evidence="2 3" key="1">
    <citation type="submission" date="2018-05" db="EMBL/GenBank/DDBJ databases">
        <title>Genomic Encyclopedia of Type Strains, Phase I: the one thousand microbial genomes (KMG-I) project.</title>
        <authorList>
            <person name="Kyrpides N."/>
        </authorList>
    </citation>
    <scope>NUCLEOTIDE SEQUENCE [LARGE SCALE GENOMIC DNA]</scope>
    <source>
        <strain evidence="2 3">DSM 15611</strain>
    </source>
</reference>
<feature type="signal peptide" evidence="1">
    <location>
        <begin position="1"/>
        <end position="29"/>
    </location>
</feature>
<dbReference type="RefSeq" id="WP_110369920.1">
    <property type="nucleotide sequence ID" value="NZ_QJJX01000002.1"/>
</dbReference>
<feature type="chain" id="PRO_5016337759" description="Outer membrane protein with beta-barrel domain" evidence="1">
    <location>
        <begin position="30"/>
        <end position="231"/>
    </location>
</feature>
<keyword evidence="1" id="KW-0732">Signal</keyword>
<keyword evidence="3" id="KW-1185">Reference proteome</keyword>
<dbReference type="Proteomes" id="UP000248314">
    <property type="component" value="Unassembled WGS sequence"/>
</dbReference>
<protein>
    <recommendedName>
        <fullName evidence="4">Outer membrane protein with beta-barrel domain</fullName>
    </recommendedName>
</protein>